<evidence type="ECO:0000313" key="1">
    <source>
        <dbReference type="Proteomes" id="UP000050741"/>
    </source>
</evidence>
<proteinExistence type="predicted"/>
<protein>
    <submittedName>
        <fullName evidence="2">NTP_transf_2 domain-containing protein</fullName>
    </submittedName>
</protein>
<sequence>MQNEEIQSYAASKPRAEGVLKLFKASSPVAVLNPFNAWSPGTDVKPFNASSPAVWVPFSESVPSSDCDVELHNVPFPFTGANVERKKLRILGPASSWGRVNVSFPGSIVTRTGFGMCVKYKTHRHPMRMRSGRHMPIIL</sequence>
<dbReference type="AlphaFoldDB" id="A0A183C3N3"/>
<reference evidence="1" key="1">
    <citation type="submission" date="2013-12" db="EMBL/GenBank/DDBJ databases">
        <authorList>
            <person name="Aslett M."/>
        </authorList>
    </citation>
    <scope>NUCLEOTIDE SEQUENCE [LARGE SCALE GENOMIC DNA]</scope>
    <source>
        <strain evidence="1">Lindley</strain>
    </source>
</reference>
<name>A0A183C3N3_GLOPA</name>
<reference evidence="1" key="2">
    <citation type="submission" date="2014-05" db="EMBL/GenBank/DDBJ databases">
        <title>The genome and life-stage specific transcriptomes of Globodera pallida elucidate key aspects of plant parasitism by a cyst nematode.</title>
        <authorList>
            <person name="Cotton J.A."/>
            <person name="Lilley C.J."/>
            <person name="Jones L.M."/>
            <person name="Kikuchi T."/>
            <person name="Reid A.J."/>
            <person name="Thorpe P."/>
            <person name="Tsai I.J."/>
            <person name="Beasley H."/>
            <person name="Blok V."/>
            <person name="Cock P.J.A."/>
            <person name="Van den Akker S.E."/>
            <person name="Holroyd N."/>
            <person name="Hunt M."/>
            <person name="Mantelin S."/>
            <person name="Naghra H."/>
            <person name="Pain A."/>
            <person name="Palomares-Rius J.E."/>
            <person name="Zarowiecki M."/>
            <person name="Berriman M."/>
            <person name="Jones J.T."/>
            <person name="Urwin P.E."/>
        </authorList>
    </citation>
    <scope>NUCLEOTIDE SEQUENCE [LARGE SCALE GENOMIC DNA]</scope>
    <source>
        <strain evidence="1">Lindley</strain>
    </source>
</reference>
<keyword evidence="1" id="KW-1185">Reference proteome</keyword>
<organism evidence="1 2">
    <name type="scientific">Globodera pallida</name>
    <name type="common">Potato cyst nematode worm</name>
    <name type="synonym">Heterodera pallida</name>
    <dbReference type="NCBI Taxonomy" id="36090"/>
    <lineage>
        <taxon>Eukaryota</taxon>
        <taxon>Metazoa</taxon>
        <taxon>Ecdysozoa</taxon>
        <taxon>Nematoda</taxon>
        <taxon>Chromadorea</taxon>
        <taxon>Rhabditida</taxon>
        <taxon>Tylenchina</taxon>
        <taxon>Tylenchomorpha</taxon>
        <taxon>Tylenchoidea</taxon>
        <taxon>Heteroderidae</taxon>
        <taxon>Heteroderinae</taxon>
        <taxon>Globodera</taxon>
    </lineage>
</organism>
<reference evidence="2" key="3">
    <citation type="submission" date="2016-06" db="UniProtKB">
        <authorList>
            <consortium name="WormBaseParasite"/>
        </authorList>
    </citation>
    <scope>IDENTIFICATION</scope>
</reference>
<evidence type="ECO:0000313" key="2">
    <source>
        <dbReference type="WBParaSite" id="GPLIN_000747700"/>
    </source>
</evidence>
<accession>A0A183C3N3</accession>
<dbReference type="WBParaSite" id="GPLIN_000747700">
    <property type="protein sequence ID" value="GPLIN_000747700"/>
    <property type="gene ID" value="GPLIN_000747700"/>
</dbReference>
<dbReference type="Proteomes" id="UP000050741">
    <property type="component" value="Unassembled WGS sequence"/>
</dbReference>